<accession>A0A846YS25</accession>
<dbReference type="InterPro" id="IPR023772">
    <property type="entry name" value="DNA-bd_HTH_TetR-type_CS"/>
</dbReference>
<dbReference type="PANTHER" id="PTHR30055:SF238">
    <property type="entry name" value="MYCOFACTOCIN BIOSYNTHESIS TRANSCRIPTIONAL REGULATOR MFTR-RELATED"/>
    <property type="match status" value="1"/>
</dbReference>
<organism evidence="6 7">
    <name type="scientific">Nocardia flavorosea</name>
    <dbReference type="NCBI Taxonomy" id="53429"/>
    <lineage>
        <taxon>Bacteria</taxon>
        <taxon>Bacillati</taxon>
        <taxon>Actinomycetota</taxon>
        <taxon>Actinomycetes</taxon>
        <taxon>Mycobacteriales</taxon>
        <taxon>Nocardiaceae</taxon>
        <taxon>Nocardia</taxon>
    </lineage>
</organism>
<feature type="domain" description="HTH tetR-type" evidence="5">
    <location>
        <begin position="10"/>
        <end position="70"/>
    </location>
</feature>
<comment type="caution">
    <text evidence="6">The sequence shown here is derived from an EMBL/GenBank/DDBJ whole genome shotgun (WGS) entry which is preliminary data.</text>
</comment>
<dbReference type="Proteomes" id="UP000570678">
    <property type="component" value="Unassembled WGS sequence"/>
</dbReference>
<dbReference type="RefSeq" id="WP_062980035.1">
    <property type="nucleotide sequence ID" value="NZ_JAAXOT010000023.1"/>
</dbReference>
<keyword evidence="3" id="KW-0804">Transcription</keyword>
<sequence length="193" mass="21626">MSTLRERNRIRARNDITAAALILFEEQGFDATTVEQIARAARLSSATVFRHFPSKEDILFGDEDDSAQRMAACVAARPDRSVEVAALAEPMAKFAAELQDERTQTLTRLVMTTRSLEARSLRMRLRWEREVALQLAVEEGAATSTLRHTVIASIAVSCLSAALRFWDRSDPSSNLTDLVESAFRQRMPAERAR</sequence>
<reference evidence="6 7" key="1">
    <citation type="submission" date="2020-04" db="EMBL/GenBank/DDBJ databases">
        <title>MicrobeNet Type strains.</title>
        <authorList>
            <person name="Nicholson A.C."/>
        </authorList>
    </citation>
    <scope>NUCLEOTIDE SEQUENCE [LARGE SCALE GENOMIC DNA]</scope>
    <source>
        <strain evidence="6 7">JCM 3332</strain>
    </source>
</reference>
<protein>
    <submittedName>
        <fullName evidence="6">TetR family transcriptional regulator</fullName>
    </submittedName>
</protein>
<dbReference type="InterPro" id="IPR009057">
    <property type="entry name" value="Homeodomain-like_sf"/>
</dbReference>
<gene>
    <name evidence="6" type="ORF">HGA15_30950</name>
</gene>
<dbReference type="EMBL" id="JAAXOT010000023">
    <property type="protein sequence ID" value="NKY60481.1"/>
    <property type="molecule type" value="Genomic_DNA"/>
</dbReference>
<name>A0A846YS25_9NOCA</name>
<evidence type="ECO:0000313" key="7">
    <source>
        <dbReference type="Proteomes" id="UP000570678"/>
    </source>
</evidence>
<dbReference type="Gene3D" id="1.10.10.60">
    <property type="entry name" value="Homeodomain-like"/>
    <property type="match status" value="1"/>
</dbReference>
<dbReference type="PRINTS" id="PR00455">
    <property type="entry name" value="HTHTETR"/>
</dbReference>
<keyword evidence="2 4" id="KW-0238">DNA-binding</keyword>
<dbReference type="GO" id="GO:0003700">
    <property type="term" value="F:DNA-binding transcription factor activity"/>
    <property type="evidence" value="ECO:0007669"/>
    <property type="project" value="TreeGrafter"/>
</dbReference>
<dbReference type="AlphaFoldDB" id="A0A846YS25"/>
<dbReference type="InterPro" id="IPR001647">
    <property type="entry name" value="HTH_TetR"/>
</dbReference>
<evidence type="ECO:0000259" key="5">
    <source>
        <dbReference type="PROSITE" id="PS50977"/>
    </source>
</evidence>
<evidence type="ECO:0000313" key="6">
    <source>
        <dbReference type="EMBL" id="NKY60481.1"/>
    </source>
</evidence>
<evidence type="ECO:0000256" key="2">
    <source>
        <dbReference type="ARBA" id="ARBA00023125"/>
    </source>
</evidence>
<dbReference type="InterPro" id="IPR050109">
    <property type="entry name" value="HTH-type_TetR-like_transc_reg"/>
</dbReference>
<evidence type="ECO:0000256" key="3">
    <source>
        <dbReference type="ARBA" id="ARBA00023163"/>
    </source>
</evidence>
<dbReference type="SUPFAM" id="SSF46689">
    <property type="entry name" value="Homeodomain-like"/>
    <property type="match status" value="1"/>
</dbReference>
<evidence type="ECO:0000256" key="4">
    <source>
        <dbReference type="PROSITE-ProRule" id="PRU00335"/>
    </source>
</evidence>
<dbReference type="Pfam" id="PF00440">
    <property type="entry name" value="TetR_N"/>
    <property type="match status" value="1"/>
</dbReference>
<proteinExistence type="predicted"/>
<dbReference type="PROSITE" id="PS50977">
    <property type="entry name" value="HTH_TETR_2"/>
    <property type="match status" value="1"/>
</dbReference>
<dbReference type="PROSITE" id="PS01081">
    <property type="entry name" value="HTH_TETR_1"/>
    <property type="match status" value="1"/>
</dbReference>
<evidence type="ECO:0000256" key="1">
    <source>
        <dbReference type="ARBA" id="ARBA00023015"/>
    </source>
</evidence>
<dbReference type="InterPro" id="IPR041347">
    <property type="entry name" value="MftR_C"/>
</dbReference>
<feature type="DNA-binding region" description="H-T-H motif" evidence="4">
    <location>
        <begin position="33"/>
        <end position="52"/>
    </location>
</feature>
<keyword evidence="1" id="KW-0805">Transcription regulation</keyword>
<dbReference type="Pfam" id="PF17754">
    <property type="entry name" value="TetR_C_14"/>
    <property type="match status" value="1"/>
</dbReference>
<keyword evidence="7" id="KW-1185">Reference proteome</keyword>
<dbReference type="GO" id="GO:0000976">
    <property type="term" value="F:transcription cis-regulatory region binding"/>
    <property type="evidence" value="ECO:0007669"/>
    <property type="project" value="TreeGrafter"/>
</dbReference>
<dbReference type="Gene3D" id="1.10.357.10">
    <property type="entry name" value="Tetracycline Repressor, domain 2"/>
    <property type="match status" value="1"/>
</dbReference>
<dbReference type="PANTHER" id="PTHR30055">
    <property type="entry name" value="HTH-TYPE TRANSCRIPTIONAL REGULATOR RUTR"/>
    <property type="match status" value="1"/>
</dbReference>